<sequence length="236" mass="25683">MQWTRTILSSLLIFAVASGIMSLSSCSRPDSQNPGSSASNTASAPKTGSKLASSLKAYAQSMLDGDKQLSQMGEEQKAIIERAAKGDGTVSRTDYEQAWANYRKCIVDRGWTDPTLKHLDGLYAAPPIDVEGLSDAQQHKLDEDLQYCSITYVTDLDQLYRTQVANPGLSSANYQLIVACLKKNGVVGKDYTSDKLQDDLGDKLDLSDSAVQTCLVKYGYSANDARDESAYWKPLG</sequence>
<name>A0A6A2V7J0_9BIFI</name>
<keyword evidence="4" id="KW-1185">Reference proteome</keyword>
<evidence type="ECO:0008006" key="5">
    <source>
        <dbReference type="Google" id="ProtNLM"/>
    </source>
</evidence>
<reference evidence="3 4" key="1">
    <citation type="submission" date="2019-09" db="EMBL/GenBank/DDBJ databases">
        <title>Characterization of the phylogenetic diversity of two novel species belonging to the genus Bifidobacterium: Bifidobacterium cebidarum sp. nov. and Bifidobacterium leontopitheci sp. nov.</title>
        <authorList>
            <person name="Lugli G.A."/>
            <person name="Duranti S."/>
            <person name="Milani C."/>
            <person name="Turroni F."/>
            <person name="Ventura M."/>
        </authorList>
    </citation>
    <scope>NUCLEOTIDE SEQUENCE [LARGE SCALE GENOMIC DNA]</scope>
    <source>
        <strain evidence="3 4">DSM 100238</strain>
    </source>
</reference>
<comment type="caution">
    <text evidence="3">The sequence shown here is derived from an EMBL/GenBank/DDBJ whole genome shotgun (WGS) entry which is preliminary data.</text>
</comment>
<dbReference type="EMBL" id="WBSO01000014">
    <property type="protein sequence ID" value="KAB8295708.1"/>
    <property type="molecule type" value="Genomic_DNA"/>
</dbReference>
<dbReference type="PROSITE" id="PS51257">
    <property type="entry name" value="PROKAR_LIPOPROTEIN"/>
    <property type="match status" value="1"/>
</dbReference>
<organism evidence="3 4">
    <name type="scientific">Bifidobacterium apri</name>
    <dbReference type="NCBI Taxonomy" id="1769423"/>
    <lineage>
        <taxon>Bacteria</taxon>
        <taxon>Bacillati</taxon>
        <taxon>Actinomycetota</taxon>
        <taxon>Actinomycetes</taxon>
        <taxon>Bifidobacteriales</taxon>
        <taxon>Bifidobacteriaceae</taxon>
        <taxon>Bifidobacterium</taxon>
    </lineage>
</organism>
<keyword evidence="2" id="KW-0732">Signal</keyword>
<evidence type="ECO:0000256" key="2">
    <source>
        <dbReference type="SAM" id="SignalP"/>
    </source>
</evidence>
<feature type="chain" id="PRO_5039202231" description="Lipoprotein" evidence="2">
    <location>
        <begin position="28"/>
        <end position="236"/>
    </location>
</feature>
<evidence type="ECO:0000313" key="3">
    <source>
        <dbReference type="EMBL" id="KAB8295708.1"/>
    </source>
</evidence>
<accession>A0A6A2V7J0</accession>
<feature type="signal peptide" evidence="2">
    <location>
        <begin position="1"/>
        <end position="27"/>
    </location>
</feature>
<feature type="region of interest" description="Disordered" evidence="1">
    <location>
        <begin position="25"/>
        <end position="48"/>
    </location>
</feature>
<dbReference type="AlphaFoldDB" id="A0A6A2V7J0"/>
<proteinExistence type="predicted"/>
<evidence type="ECO:0000313" key="4">
    <source>
        <dbReference type="Proteomes" id="UP000440041"/>
    </source>
</evidence>
<dbReference type="Proteomes" id="UP000440041">
    <property type="component" value="Unassembled WGS sequence"/>
</dbReference>
<evidence type="ECO:0000256" key="1">
    <source>
        <dbReference type="SAM" id="MobiDB-lite"/>
    </source>
</evidence>
<gene>
    <name evidence="3" type="ORF">DSM100238_1572</name>
</gene>
<protein>
    <recommendedName>
        <fullName evidence="5">Lipoprotein</fullName>
    </recommendedName>
</protein>